<name>A0AAN9ER01_CROPI</name>
<dbReference type="EMBL" id="JAYWIO010000005">
    <property type="protein sequence ID" value="KAK7258378.1"/>
    <property type="molecule type" value="Genomic_DNA"/>
</dbReference>
<dbReference type="Proteomes" id="UP001372338">
    <property type="component" value="Unassembled WGS sequence"/>
</dbReference>
<dbReference type="AlphaFoldDB" id="A0AAN9ER01"/>
<keyword evidence="3" id="KW-1185">Reference proteome</keyword>
<gene>
    <name evidence="2" type="ORF">RIF29_23951</name>
</gene>
<evidence type="ECO:0000313" key="3">
    <source>
        <dbReference type="Proteomes" id="UP001372338"/>
    </source>
</evidence>
<evidence type="ECO:0000313" key="2">
    <source>
        <dbReference type="EMBL" id="KAK7258378.1"/>
    </source>
</evidence>
<sequence>MQRPGQQPPDQHAPDQQPPDQQPPGAIRAGRLAPTASCRKKPASRRKKRRRDDASISASQTAADQGVSELGVVRSRWWCLWVEVFEIEALVWFGGVYGVTEERNVNARRAEKNGNGAIVSLASTNKRSFTSANNEDCRYKKSCSKPVQGTFLMVGMQETLKVE</sequence>
<organism evidence="2 3">
    <name type="scientific">Crotalaria pallida</name>
    <name type="common">Smooth rattlebox</name>
    <name type="synonym">Crotalaria striata</name>
    <dbReference type="NCBI Taxonomy" id="3830"/>
    <lineage>
        <taxon>Eukaryota</taxon>
        <taxon>Viridiplantae</taxon>
        <taxon>Streptophyta</taxon>
        <taxon>Embryophyta</taxon>
        <taxon>Tracheophyta</taxon>
        <taxon>Spermatophyta</taxon>
        <taxon>Magnoliopsida</taxon>
        <taxon>eudicotyledons</taxon>
        <taxon>Gunneridae</taxon>
        <taxon>Pentapetalae</taxon>
        <taxon>rosids</taxon>
        <taxon>fabids</taxon>
        <taxon>Fabales</taxon>
        <taxon>Fabaceae</taxon>
        <taxon>Papilionoideae</taxon>
        <taxon>50 kb inversion clade</taxon>
        <taxon>genistoids sensu lato</taxon>
        <taxon>core genistoids</taxon>
        <taxon>Crotalarieae</taxon>
        <taxon>Crotalaria</taxon>
    </lineage>
</organism>
<accession>A0AAN9ER01</accession>
<feature type="compositionally biased region" description="Basic residues" evidence="1">
    <location>
        <begin position="38"/>
        <end position="50"/>
    </location>
</feature>
<evidence type="ECO:0000256" key="1">
    <source>
        <dbReference type="SAM" id="MobiDB-lite"/>
    </source>
</evidence>
<feature type="region of interest" description="Disordered" evidence="1">
    <location>
        <begin position="1"/>
        <end position="65"/>
    </location>
</feature>
<protein>
    <submittedName>
        <fullName evidence="2">Uncharacterized protein</fullName>
    </submittedName>
</protein>
<reference evidence="2 3" key="1">
    <citation type="submission" date="2024-01" db="EMBL/GenBank/DDBJ databases">
        <title>The genomes of 5 underutilized Papilionoideae crops provide insights into root nodulation and disease resistanc.</title>
        <authorList>
            <person name="Yuan L."/>
        </authorList>
    </citation>
    <scope>NUCLEOTIDE SEQUENCE [LARGE SCALE GENOMIC DNA]</scope>
    <source>
        <strain evidence="2">ZHUSHIDOU_FW_LH</strain>
        <tissue evidence="2">Leaf</tissue>
    </source>
</reference>
<comment type="caution">
    <text evidence="2">The sequence shown here is derived from an EMBL/GenBank/DDBJ whole genome shotgun (WGS) entry which is preliminary data.</text>
</comment>
<proteinExistence type="predicted"/>